<evidence type="ECO:0008006" key="3">
    <source>
        <dbReference type="Google" id="ProtNLM"/>
    </source>
</evidence>
<dbReference type="SUPFAM" id="SSF52047">
    <property type="entry name" value="RNI-like"/>
    <property type="match status" value="1"/>
</dbReference>
<dbReference type="InterPro" id="IPR032675">
    <property type="entry name" value="LRR_dom_sf"/>
</dbReference>
<reference evidence="1 2" key="1">
    <citation type="submission" date="2024-08" db="EMBL/GenBank/DDBJ databases">
        <authorList>
            <person name="Cucini C."/>
            <person name="Frati F."/>
        </authorList>
    </citation>
    <scope>NUCLEOTIDE SEQUENCE [LARGE SCALE GENOMIC DNA]</scope>
</reference>
<name>A0ABP1RU29_9HEXA</name>
<dbReference type="Proteomes" id="UP001642540">
    <property type="component" value="Unassembled WGS sequence"/>
</dbReference>
<accession>A0ABP1RU29</accession>
<protein>
    <recommendedName>
        <fullName evidence="3">F-box domain-containing protein</fullName>
    </recommendedName>
</protein>
<organism evidence="1 2">
    <name type="scientific">Orchesella dallaii</name>
    <dbReference type="NCBI Taxonomy" id="48710"/>
    <lineage>
        <taxon>Eukaryota</taxon>
        <taxon>Metazoa</taxon>
        <taxon>Ecdysozoa</taxon>
        <taxon>Arthropoda</taxon>
        <taxon>Hexapoda</taxon>
        <taxon>Collembola</taxon>
        <taxon>Entomobryomorpha</taxon>
        <taxon>Entomobryoidea</taxon>
        <taxon>Orchesellidae</taxon>
        <taxon>Orchesellinae</taxon>
        <taxon>Orchesella</taxon>
    </lineage>
</organism>
<sequence length="600" mass="68785">MFTRAKSQRIAKMAAARALEENRNQGFECCNQNPMLNTVVLTNLFRLIPFNLKDFKNFRLVCKQWKELCNPHFRHNVWIELYGHKDLVFNDDNTYTSMLSQPGGILQTIKDNSRILHQFLDQDLTFQNYAVSICVQDSLLGDMFWHQFAPTMTHLELFCSHIYVNDVRRIIFEMTPNLKFLSLRSNLFIIPRGSSNQGSVWEWDDEFTLTPASRINKNLTVLKIEDFGHNGEFPIVWKEFVIYYPNLKALNLQLCNWHAQLSFLSLKYLLHVVNNERSHYGQHHIAELESLDIIRHEPGSPQLAPDWEVLDLMRVVAFPLTKLAMDVDWEENAEMVFKEVLEIYSTTLQKLTVCRSDLSYPFQEELTDGLDLKQLTELTLVGTICQNLHFLGELPQLKKLVMMDTLAMQQVECERSVKNWCEMSSQQGSSASTMRVIGNTNFSGREMRGKVLYELETFMFGTEVCNGRRVKALAKLMPNVKTLQLGMGNGGFQILCRQWKCLEHLTIAPMDVNEQGLLGIKKKVRYCAPNLTDLRGLKTFSVGSTSSDPGGMRVNLSNDSIVYGVLALQNLEDLVVGVVAEMCDELKSALTCRFPGMRSE</sequence>
<proteinExistence type="predicted"/>
<dbReference type="EMBL" id="CAXLJM020000109">
    <property type="protein sequence ID" value="CAL8135831.1"/>
    <property type="molecule type" value="Genomic_DNA"/>
</dbReference>
<evidence type="ECO:0000313" key="2">
    <source>
        <dbReference type="Proteomes" id="UP001642540"/>
    </source>
</evidence>
<dbReference type="Gene3D" id="3.80.10.10">
    <property type="entry name" value="Ribonuclease Inhibitor"/>
    <property type="match status" value="1"/>
</dbReference>
<comment type="caution">
    <text evidence="1">The sequence shown here is derived from an EMBL/GenBank/DDBJ whole genome shotgun (WGS) entry which is preliminary data.</text>
</comment>
<evidence type="ECO:0000313" key="1">
    <source>
        <dbReference type="EMBL" id="CAL8135831.1"/>
    </source>
</evidence>
<keyword evidence="2" id="KW-1185">Reference proteome</keyword>
<gene>
    <name evidence="1" type="ORF">ODALV1_LOCUS26161</name>
</gene>